<feature type="compositionally biased region" description="Basic and acidic residues" evidence="1">
    <location>
        <begin position="114"/>
        <end position="128"/>
    </location>
</feature>
<protein>
    <submittedName>
        <fullName evidence="2">Uncharacterized protein</fullName>
    </submittedName>
</protein>
<accession>A0AAE1DUG9</accession>
<comment type="caution">
    <text evidence="2">The sequence shown here is derived from an EMBL/GenBank/DDBJ whole genome shotgun (WGS) entry which is preliminary data.</text>
</comment>
<reference evidence="2" key="1">
    <citation type="journal article" date="2023" name="G3 (Bethesda)">
        <title>A reference genome for the long-term kleptoplast-retaining sea slug Elysia crispata morphotype clarki.</title>
        <authorList>
            <person name="Eastman K.E."/>
            <person name="Pendleton A.L."/>
            <person name="Shaikh M.A."/>
            <person name="Suttiyut T."/>
            <person name="Ogas R."/>
            <person name="Tomko P."/>
            <person name="Gavelis G."/>
            <person name="Widhalm J.R."/>
            <person name="Wisecaver J.H."/>
        </authorList>
    </citation>
    <scope>NUCLEOTIDE SEQUENCE</scope>
    <source>
        <strain evidence="2">ECLA1</strain>
    </source>
</reference>
<gene>
    <name evidence="2" type="ORF">RRG08_019474</name>
</gene>
<dbReference type="Proteomes" id="UP001283361">
    <property type="component" value="Unassembled WGS sequence"/>
</dbReference>
<evidence type="ECO:0000256" key="1">
    <source>
        <dbReference type="SAM" id="MobiDB-lite"/>
    </source>
</evidence>
<sequence>MAAVAQHTDQSLYSGMFGSAKEMVWKKKPRLYHPFISFWCPKFSSCAAPNRTGAERVKTTLGSPFTAQDKFCALNEPGCKTNQSLCSSAEKEKRPIQIPRYSLLVLEKRDFPREEPVSGSHTNEDRRAPLCSPKEIDTVSQKRLPHLPAPCFRKMLTPRIKLGERVIYRYSTDSADHHDVYIPGVQTDWQIPRQETSVMYHSAAMFTV</sequence>
<dbReference type="EMBL" id="JAWDGP010002396">
    <property type="protein sequence ID" value="KAK3783541.1"/>
    <property type="molecule type" value="Genomic_DNA"/>
</dbReference>
<organism evidence="2 3">
    <name type="scientific">Elysia crispata</name>
    <name type="common">lettuce slug</name>
    <dbReference type="NCBI Taxonomy" id="231223"/>
    <lineage>
        <taxon>Eukaryota</taxon>
        <taxon>Metazoa</taxon>
        <taxon>Spiralia</taxon>
        <taxon>Lophotrochozoa</taxon>
        <taxon>Mollusca</taxon>
        <taxon>Gastropoda</taxon>
        <taxon>Heterobranchia</taxon>
        <taxon>Euthyneura</taxon>
        <taxon>Panpulmonata</taxon>
        <taxon>Sacoglossa</taxon>
        <taxon>Placobranchoidea</taxon>
        <taxon>Plakobranchidae</taxon>
        <taxon>Elysia</taxon>
    </lineage>
</organism>
<proteinExistence type="predicted"/>
<name>A0AAE1DUG9_9GAST</name>
<evidence type="ECO:0000313" key="3">
    <source>
        <dbReference type="Proteomes" id="UP001283361"/>
    </source>
</evidence>
<feature type="region of interest" description="Disordered" evidence="1">
    <location>
        <begin position="114"/>
        <end position="134"/>
    </location>
</feature>
<dbReference type="AlphaFoldDB" id="A0AAE1DUG9"/>
<evidence type="ECO:0000313" key="2">
    <source>
        <dbReference type="EMBL" id="KAK3783541.1"/>
    </source>
</evidence>
<keyword evidence="3" id="KW-1185">Reference proteome</keyword>